<dbReference type="PANTHER" id="PTHR30173:SF43">
    <property type="entry name" value="ECF RNA POLYMERASE SIGMA FACTOR SIGI-RELATED"/>
    <property type="match status" value="1"/>
</dbReference>
<dbReference type="Proteomes" id="UP000324678">
    <property type="component" value="Chromosome"/>
</dbReference>
<proteinExistence type="predicted"/>
<dbReference type="InterPro" id="IPR052704">
    <property type="entry name" value="ECF_Sigma-70_Domain"/>
</dbReference>
<sequence length="118" mass="13024">MRYHAVHEFRVAAEHGDVGRLEAALDPEVAVVVESREPGRSRARVVKGVRDAITVLVHGMAARAGRRIVERSVNGQAGLLVTQDGEATALVNVDFTGSRVSVVWIRVRPDLLRHWNRV</sequence>
<dbReference type="GO" id="GO:0016987">
    <property type="term" value="F:sigma factor activity"/>
    <property type="evidence" value="ECO:0007669"/>
    <property type="project" value="TreeGrafter"/>
</dbReference>
<dbReference type="OrthoDB" id="4979084at2"/>
<accession>A0A5C1YFD1</accession>
<dbReference type="AlphaFoldDB" id="A0A5C1YFD1"/>
<dbReference type="RefSeq" id="WP_149159722.1">
    <property type="nucleotide sequence ID" value="NZ_CP043505.1"/>
</dbReference>
<keyword evidence="2" id="KW-1185">Reference proteome</keyword>
<name>A0A5C1YFD1_9MICO</name>
<evidence type="ECO:0000313" key="1">
    <source>
        <dbReference type="EMBL" id="QEO13699.1"/>
    </source>
</evidence>
<dbReference type="KEGG" id="ail:FLP10_04130"/>
<evidence type="ECO:0000313" key="2">
    <source>
        <dbReference type="Proteomes" id="UP000324678"/>
    </source>
</evidence>
<organism evidence="1 2">
    <name type="scientific">Agromyces intestinalis</name>
    <dbReference type="NCBI Taxonomy" id="2592652"/>
    <lineage>
        <taxon>Bacteria</taxon>
        <taxon>Bacillati</taxon>
        <taxon>Actinomycetota</taxon>
        <taxon>Actinomycetes</taxon>
        <taxon>Micrococcales</taxon>
        <taxon>Microbacteriaceae</taxon>
        <taxon>Agromyces</taxon>
    </lineage>
</organism>
<dbReference type="PANTHER" id="PTHR30173">
    <property type="entry name" value="SIGMA 19 FACTOR"/>
    <property type="match status" value="1"/>
</dbReference>
<reference evidence="1 2" key="1">
    <citation type="submission" date="2019-09" db="EMBL/GenBank/DDBJ databases">
        <title>Genome sequencing of strain KACC 19306.</title>
        <authorList>
            <person name="Heo J."/>
            <person name="Kim S.-J."/>
            <person name="Kim J.-S."/>
            <person name="Hong S.-B."/>
            <person name="Kwon S.-W."/>
        </authorList>
    </citation>
    <scope>NUCLEOTIDE SEQUENCE [LARGE SCALE GENOMIC DNA]</scope>
    <source>
        <strain evidence="1 2">KACC 19306</strain>
    </source>
</reference>
<dbReference type="EMBL" id="CP043505">
    <property type="protein sequence ID" value="QEO13699.1"/>
    <property type="molecule type" value="Genomic_DNA"/>
</dbReference>
<gene>
    <name evidence="1" type="ORF">FLP10_04130</name>
</gene>
<protein>
    <submittedName>
        <fullName evidence="1">Uncharacterized protein</fullName>
    </submittedName>
</protein>